<comment type="similarity">
    <text evidence="1">Belongs to the 2Fe2S plant-type ferredoxin family.</text>
</comment>
<evidence type="ECO:0000313" key="11">
    <source>
        <dbReference type="Proteomes" id="UP001379949"/>
    </source>
</evidence>
<evidence type="ECO:0000256" key="6">
    <source>
        <dbReference type="ARBA" id="ARBA00023004"/>
    </source>
</evidence>
<name>A0ABU9G8R8_9GAMM</name>
<evidence type="ECO:0000256" key="7">
    <source>
        <dbReference type="ARBA" id="ARBA00023014"/>
    </source>
</evidence>
<dbReference type="CDD" id="cd00207">
    <property type="entry name" value="fer2"/>
    <property type="match status" value="1"/>
</dbReference>
<dbReference type="Pfam" id="PF00111">
    <property type="entry name" value="Fer2"/>
    <property type="match status" value="1"/>
</dbReference>
<dbReference type="InterPro" id="IPR036010">
    <property type="entry name" value="2Fe-2S_ferredoxin-like_sf"/>
</dbReference>
<dbReference type="PANTHER" id="PTHR43112:SF3">
    <property type="entry name" value="FERREDOXIN-2, CHLOROPLASTIC"/>
    <property type="match status" value="1"/>
</dbReference>
<keyword evidence="2" id="KW-0813">Transport</keyword>
<dbReference type="SUPFAM" id="SSF54292">
    <property type="entry name" value="2Fe-2S ferredoxin-like"/>
    <property type="match status" value="1"/>
</dbReference>
<reference evidence="10 11" key="1">
    <citation type="submission" date="2024-02" db="EMBL/GenBank/DDBJ databases">
        <title>Bacteria isolated from the canopy kelp, Nereocystis luetkeana.</title>
        <authorList>
            <person name="Pfister C.A."/>
            <person name="Younker I.T."/>
            <person name="Light S.H."/>
        </authorList>
    </citation>
    <scope>NUCLEOTIDE SEQUENCE [LARGE SCALE GENOMIC DNA]</scope>
    <source>
        <strain evidence="10 11">TI.4.07</strain>
    </source>
</reference>
<dbReference type="InterPro" id="IPR006058">
    <property type="entry name" value="2Fe2S_fd_BS"/>
</dbReference>
<dbReference type="Proteomes" id="UP001379949">
    <property type="component" value="Unassembled WGS sequence"/>
</dbReference>
<feature type="domain" description="2Fe-2S ferredoxin-type" evidence="9">
    <location>
        <begin position="4"/>
        <end position="96"/>
    </location>
</feature>
<dbReference type="Gene3D" id="3.10.20.30">
    <property type="match status" value="1"/>
</dbReference>
<dbReference type="PANTHER" id="PTHR43112">
    <property type="entry name" value="FERREDOXIN"/>
    <property type="match status" value="1"/>
</dbReference>
<evidence type="ECO:0000256" key="2">
    <source>
        <dbReference type="ARBA" id="ARBA00022448"/>
    </source>
</evidence>
<gene>
    <name evidence="10" type="ORF">V6242_17155</name>
</gene>
<keyword evidence="5" id="KW-0249">Electron transport</keyword>
<evidence type="ECO:0000256" key="3">
    <source>
        <dbReference type="ARBA" id="ARBA00022714"/>
    </source>
</evidence>
<evidence type="ECO:0000313" key="10">
    <source>
        <dbReference type="EMBL" id="MEL0614883.1"/>
    </source>
</evidence>
<dbReference type="EMBL" id="JBAKAR010000022">
    <property type="protein sequence ID" value="MEL0614883.1"/>
    <property type="molecule type" value="Genomic_DNA"/>
</dbReference>
<dbReference type="PROSITE" id="PS51085">
    <property type="entry name" value="2FE2S_FER_2"/>
    <property type="match status" value="1"/>
</dbReference>
<dbReference type="PROSITE" id="PS00197">
    <property type="entry name" value="2FE2S_FER_1"/>
    <property type="match status" value="1"/>
</dbReference>
<keyword evidence="4" id="KW-0479">Metal-binding</keyword>
<evidence type="ECO:0000256" key="5">
    <source>
        <dbReference type="ARBA" id="ARBA00022982"/>
    </source>
</evidence>
<protein>
    <submittedName>
        <fullName evidence="10">2Fe-2S iron-sulfur cluster-binding protein</fullName>
    </submittedName>
</protein>
<proteinExistence type="inferred from homology"/>
<evidence type="ECO:0000256" key="8">
    <source>
        <dbReference type="ARBA" id="ARBA00034078"/>
    </source>
</evidence>
<comment type="caution">
    <text evidence="10">The sequence shown here is derived from an EMBL/GenBank/DDBJ whole genome shotgun (WGS) entry which is preliminary data.</text>
</comment>
<organism evidence="10 11">
    <name type="scientific">Marinomonas arenicola</name>
    <dbReference type="NCBI Taxonomy" id="569601"/>
    <lineage>
        <taxon>Bacteria</taxon>
        <taxon>Pseudomonadati</taxon>
        <taxon>Pseudomonadota</taxon>
        <taxon>Gammaproteobacteria</taxon>
        <taxon>Oceanospirillales</taxon>
        <taxon>Oceanospirillaceae</taxon>
        <taxon>Marinomonas</taxon>
    </lineage>
</organism>
<sequence>MKSRHIDLAFAATERSLSISQDETVLQVLIKHKIPIKHACLNGVCGVCLTPLLAGEIDYGQQQPRGLNQKELAQGYFLPCIARCQSDITIAEPKVKVR</sequence>
<evidence type="ECO:0000259" key="9">
    <source>
        <dbReference type="PROSITE" id="PS51085"/>
    </source>
</evidence>
<evidence type="ECO:0000256" key="4">
    <source>
        <dbReference type="ARBA" id="ARBA00022723"/>
    </source>
</evidence>
<evidence type="ECO:0000256" key="1">
    <source>
        <dbReference type="ARBA" id="ARBA00007874"/>
    </source>
</evidence>
<accession>A0ABU9G8R8</accession>
<dbReference type="InterPro" id="IPR001041">
    <property type="entry name" value="2Fe-2S_ferredoxin-type"/>
</dbReference>
<dbReference type="InterPro" id="IPR012675">
    <property type="entry name" value="Beta-grasp_dom_sf"/>
</dbReference>
<dbReference type="RefSeq" id="WP_341568133.1">
    <property type="nucleotide sequence ID" value="NZ_JBAKAR010000022.1"/>
</dbReference>
<keyword evidence="7" id="KW-0411">Iron-sulfur</keyword>
<comment type="cofactor">
    <cofactor evidence="8">
        <name>[2Fe-2S] cluster</name>
        <dbReference type="ChEBI" id="CHEBI:190135"/>
    </cofactor>
</comment>
<keyword evidence="3" id="KW-0001">2Fe-2S</keyword>
<keyword evidence="6" id="KW-0408">Iron</keyword>
<keyword evidence="11" id="KW-1185">Reference proteome</keyword>